<organism evidence="1 2">
    <name type="scientific">Cinara cedri</name>
    <dbReference type="NCBI Taxonomy" id="506608"/>
    <lineage>
        <taxon>Eukaryota</taxon>
        <taxon>Metazoa</taxon>
        <taxon>Ecdysozoa</taxon>
        <taxon>Arthropoda</taxon>
        <taxon>Hexapoda</taxon>
        <taxon>Insecta</taxon>
        <taxon>Pterygota</taxon>
        <taxon>Neoptera</taxon>
        <taxon>Paraneoptera</taxon>
        <taxon>Hemiptera</taxon>
        <taxon>Sternorrhyncha</taxon>
        <taxon>Aphidomorpha</taxon>
        <taxon>Aphidoidea</taxon>
        <taxon>Aphididae</taxon>
        <taxon>Lachninae</taxon>
        <taxon>Cinara</taxon>
    </lineage>
</organism>
<evidence type="ECO:0000313" key="2">
    <source>
        <dbReference type="Proteomes" id="UP000325440"/>
    </source>
</evidence>
<dbReference type="Proteomes" id="UP000325440">
    <property type="component" value="Unassembled WGS sequence"/>
</dbReference>
<name>A0A5E4MC29_9HEMI</name>
<proteinExistence type="predicted"/>
<accession>A0A5E4MC29</accession>
<dbReference type="EMBL" id="CABPRJ010000046">
    <property type="protein sequence ID" value="VVC26789.1"/>
    <property type="molecule type" value="Genomic_DNA"/>
</dbReference>
<keyword evidence="2" id="KW-1185">Reference proteome</keyword>
<gene>
    <name evidence="1" type="ORF">CINCED_3A015231</name>
</gene>
<evidence type="ECO:0000313" key="1">
    <source>
        <dbReference type="EMBL" id="VVC26789.1"/>
    </source>
</evidence>
<sequence length="51" mass="5982">MAYAITKETDGPPARRSICSLRWCHALLRGARQRGTIRDFDKYEKQKQLNM</sequence>
<dbReference type="AlphaFoldDB" id="A0A5E4MC29"/>
<protein>
    <submittedName>
        <fullName evidence="1">Uncharacterized protein</fullName>
    </submittedName>
</protein>
<reference evidence="1 2" key="1">
    <citation type="submission" date="2019-08" db="EMBL/GenBank/DDBJ databases">
        <authorList>
            <person name="Alioto T."/>
            <person name="Alioto T."/>
            <person name="Gomez Garrido J."/>
        </authorList>
    </citation>
    <scope>NUCLEOTIDE SEQUENCE [LARGE SCALE GENOMIC DNA]</scope>
</reference>